<dbReference type="EnsemblMetazoa" id="XM_022799321">
    <property type="protein sequence ID" value="XP_022655056"/>
    <property type="gene ID" value="LOC111247855"/>
</dbReference>
<protein>
    <recommendedName>
        <fullName evidence="5">CDK5 regulatory subunit-associated protein 3</fullName>
    </recommendedName>
</protein>
<organism evidence="3 4">
    <name type="scientific">Varroa destructor</name>
    <name type="common">Honeybee mite</name>
    <dbReference type="NCBI Taxonomy" id="109461"/>
    <lineage>
        <taxon>Eukaryota</taxon>
        <taxon>Metazoa</taxon>
        <taxon>Ecdysozoa</taxon>
        <taxon>Arthropoda</taxon>
        <taxon>Chelicerata</taxon>
        <taxon>Arachnida</taxon>
        <taxon>Acari</taxon>
        <taxon>Parasitiformes</taxon>
        <taxon>Mesostigmata</taxon>
        <taxon>Gamasina</taxon>
        <taxon>Dermanyssoidea</taxon>
        <taxon>Varroidae</taxon>
        <taxon>Varroa</taxon>
    </lineage>
</organism>
<dbReference type="Proteomes" id="UP000594260">
    <property type="component" value="Unplaced"/>
</dbReference>
<evidence type="ECO:0000256" key="2">
    <source>
        <dbReference type="SAM" id="MobiDB-lite"/>
    </source>
</evidence>
<dbReference type="KEGG" id="vde:111247855"/>
<dbReference type="GeneID" id="111247855"/>
<reference evidence="3" key="1">
    <citation type="submission" date="2021-01" db="UniProtKB">
        <authorList>
            <consortium name="EnsemblMetazoa"/>
        </authorList>
    </citation>
    <scope>IDENTIFICATION</scope>
</reference>
<dbReference type="GO" id="GO:0007346">
    <property type="term" value="P:regulation of mitotic cell cycle"/>
    <property type="evidence" value="ECO:0007669"/>
    <property type="project" value="TreeGrafter"/>
</dbReference>
<proteinExistence type="inferred from homology"/>
<evidence type="ECO:0000313" key="3">
    <source>
        <dbReference type="EnsemblMetazoa" id="XP_022655056"/>
    </source>
</evidence>
<dbReference type="InParanoid" id="A0A7M7JP04"/>
<dbReference type="RefSeq" id="XP_022655056.1">
    <property type="nucleotide sequence ID" value="XM_022799321.1"/>
</dbReference>
<evidence type="ECO:0000313" key="4">
    <source>
        <dbReference type="Proteomes" id="UP000594260"/>
    </source>
</evidence>
<evidence type="ECO:0008006" key="5">
    <source>
        <dbReference type="Google" id="ProtNLM"/>
    </source>
</evidence>
<comment type="similarity">
    <text evidence="1">Belongs to the CDK5RAP3 family.</text>
</comment>
<dbReference type="Pfam" id="PF05600">
    <property type="entry name" value="CDK5RAP3"/>
    <property type="match status" value="1"/>
</dbReference>
<keyword evidence="4" id="KW-1185">Reference proteome</keyword>
<name>A0A7M7JP04_VARDE</name>
<feature type="region of interest" description="Disordered" evidence="2">
    <location>
        <begin position="332"/>
        <end position="352"/>
    </location>
</feature>
<dbReference type="PANTHER" id="PTHR14894">
    <property type="entry name" value="CDK5 REGULATORY SUBUNIT-ASSOCIATED PROTEIN 3"/>
    <property type="match status" value="1"/>
</dbReference>
<evidence type="ECO:0000256" key="1">
    <source>
        <dbReference type="ARBA" id="ARBA00007478"/>
    </source>
</evidence>
<sequence>MHVVHFVSFTSSAAVIMSDAHFPIDISVNKLLEWLVSRRHCSKDWQKNLVPVREKINIAIQDMPELDEVRELLSGSFINYFNCQRLVEILKETEKDTKNFFGCYSSQRMKDWLEVIRLYKVDNVYLADAAQQLTRTINYEIPSMKRQINKNRQLQEESVSKEEAYLKSSAEVRTQFERECQKLGIKGVHVKSELLSLLKELPGVFDDVANSVAELKPAIDFYRAFINFTLGHNLPDAEFLPLTHYILKKGNTTTYEWRSGRVPDVVAERRPSSPVNIETASDEQINFGDSAADEAISLESTSQSNGDFVHLDQIDFGADGDDNISWDIAIQDDGSGSNEAANGGISGSDEGGADVAQGIDALSVLHNPTTREMFLNELREIECFLTQRLEEMLIEGDVLLVSIMQKATEAIQSQSVASVHAMVERVKALLGSLTSHKMLHLYQLHSSPKYVDRLVEQLEHKLYLTDKYIQSRDAVIARRQEARTDQAKLEPQLEVIAKKAKVLRGQIEQEISNKYQGRPVNLIGINF</sequence>
<dbReference type="AlphaFoldDB" id="A0A7M7JP04"/>
<dbReference type="OMA" id="CRLYEKN"/>
<dbReference type="InterPro" id="IPR008491">
    <property type="entry name" value="CDK5RAP3"/>
</dbReference>
<dbReference type="OrthoDB" id="340432at2759"/>
<dbReference type="FunCoup" id="A0A7M7JP04">
    <property type="interactions" value="1498"/>
</dbReference>
<dbReference type="GO" id="GO:0012505">
    <property type="term" value="C:endomembrane system"/>
    <property type="evidence" value="ECO:0007669"/>
    <property type="project" value="TreeGrafter"/>
</dbReference>
<dbReference type="PANTHER" id="PTHR14894:SF0">
    <property type="entry name" value="CDK5 REGULATORY SUBUNIT-ASSOCIATED PROTEIN 3"/>
    <property type="match status" value="1"/>
</dbReference>
<accession>A0A7M7JP04</accession>